<comment type="caution">
    <text evidence="7">The sequence shown here is derived from an EMBL/GenBank/DDBJ whole genome shotgun (WGS) entry which is preliminary data.</text>
</comment>
<protein>
    <recommendedName>
        <fullName evidence="6">Xylanolytic transcriptional activator regulatory domain-containing protein</fullName>
    </recommendedName>
</protein>
<accession>A0A428PNQ9</accession>
<keyword evidence="2" id="KW-0805">Transcription regulation</keyword>
<evidence type="ECO:0000313" key="7">
    <source>
        <dbReference type="EMBL" id="RSL54606.1"/>
    </source>
</evidence>
<comment type="subcellular location">
    <subcellularLocation>
        <location evidence="1">Nucleus</location>
    </subcellularLocation>
</comment>
<dbReference type="CDD" id="cd12148">
    <property type="entry name" value="fungal_TF_MHR"/>
    <property type="match status" value="1"/>
</dbReference>
<keyword evidence="5" id="KW-0539">Nucleus</keyword>
<dbReference type="PANTHER" id="PTHR47540:SF6">
    <property type="entry name" value="ZN(II)2CYS6 TRANSCRIPTION FACTOR (EUROFUNG)"/>
    <property type="match status" value="1"/>
</dbReference>
<dbReference type="InterPro" id="IPR007219">
    <property type="entry name" value="XnlR_reg_dom"/>
</dbReference>
<dbReference type="GO" id="GO:0005634">
    <property type="term" value="C:nucleus"/>
    <property type="evidence" value="ECO:0007669"/>
    <property type="project" value="UniProtKB-SubCell"/>
</dbReference>
<dbReference type="GO" id="GO:0043565">
    <property type="term" value="F:sequence-specific DNA binding"/>
    <property type="evidence" value="ECO:0007669"/>
    <property type="project" value="TreeGrafter"/>
</dbReference>
<keyword evidence="3" id="KW-0238">DNA-binding</keyword>
<dbReference type="GO" id="GO:0006351">
    <property type="term" value="P:DNA-templated transcription"/>
    <property type="evidence" value="ECO:0007669"/>
    <property type="project" value="InterPro"/>
</dbReference>
<dbReference type="EMBL" id="NKCI01000109">
    <property type="protein sequence ID" value="RSL54606.1"/>
    <property type="molecule type" value="Genomic_DNA"/>
</dbReference>
<evidence type="ECO:0000256" key="1">
    <source>
        <dbReference type="ARBA" id="ARBA00004123"/>
    </source>
</evidence>
<dbReference type="PANTHER" id="PTHR47540">
    <property type="entry name" value="THIAMINE REPRESSIBLE GENES REGULATORY PROTEIN THI5"/>
    <property type="match status" value="1"/>
</dbReference>
<dbReference type="GO" id="GO:0045944">
    <property type="term" value="P:positive regulation of transcription by RNA polymerase II"/>
    <property type="evidence" value="ECO:0007669"/>
    <property type="project" value="TreeGrafter"/>
</dbReference>
<evidence type="ECO:0000256" key="3">
    <source>
        <dbReference type="ARBA" id="ARBA00023125"/>
    </source>
</evidence>
<evidence type="ECO:0000256" key="5">
    <source>
        <dbReference type="ARBA" id="ARBA00023242"/>
    </source>
</evidence>
<evidence type="ECO:0000313" key="8">
    <source>
        <dbReference type="Proteomes" id="UP000288168"/>
    </source>
</evidence>
<name>A0A428PNQ9_9HYPO</name>
<dbReference type="Pfam" id="PF04082">
    <property type="entry name" value="Fungal_trans"/>
    <property type="match status" value="1"/>
</dbReference>
<evidence type="ECO:0000256" key="2">
    <source>
        <dbReference type="ARBA" id="ARBA00023015"/>
    </source>
</evidence>
<reference evidence="7 8" key="1">
    <citation type="submission" date="2017-06" db="EMBL/GenBank/DDBJ databases">
        <title>Comparative genomic analysis of Ambrosia Fusariam Clade fungi.</title>
        <authorList>
            <person name="Stajich J.E."/>
            <person name="Carrillo J."/>
            <person name="Kijimoto T."/>
            <person name="Eskalen A."/>
            <person name="O'Donnell K."/>
            <person name="Kasson M."/>
        </authorList>
    </citation>
    <scope>NUCLEOTIDE SEQUENCE [LARGE SCALE GENOMIC DNA]</scope>
    <source>
        <strain evidence="7 8">NRRL62584</strain>
    </source>
</reference>
<dbReference type="GO" id="GO:0008270">
    <property type="term" value="F:zinc ion binding"/>
    <property type="evidence" value="ECO:0007669"/>
    <property type="project" value="InterPro"/>
</dbReference>
<keyword evidence="8" id="KW-1185">Reference proteome</keyword>
<dbReference type="SMART" id="SM00906">
    <property type="entry name" value="Fungal_trans"/>
    <property type="match status" value="1"/>
</dbReference>
<sequence>MALDILHIKVGEYSFQVDRKEVSAVSKFFANGFPLPDNNEHFISGLDPDTFYLFFGWLEDRDLESAVYRTEPWLSCAAKAWMLSKTIEAPEFEDFCLKVFMRNCALAPLGPWQYIQDNAPPDSPIRRFSNHYIAWNVSLLSGKPSEFDGLEAVALAAKANGDIEDPRLYDCAHWRIPPGTTAESSKAADATEAPLTNPLALRTANWAPARHGNMLFMGTSSNWAFGRRVLTMVHETLTGEPLPIENLLFDGNVYDLGWDGLKENCSQDEFDFSTLPAREFALYLINSVQFRCGTLFQLYDEDKFMRQFEQFHGNSDDNELMSPLWYVHYLILLAFGKAFVVQISKSASPPGSELFVQAMKMMPDLVLLDCCPIEKIQVLCSVALYLQCIFCRPAAHHVICQAISMALQTGIHTEMKSQYLDEKYVLRCRLVWSTLYILERNMASLLGVPLMVAEEYISTPYPVCPRNKQRTATLEIQIKISKILSKIHLSVYGTEGQLDSRYLDATRSVLRSFSEIADQLNNSFAIGMNENSSGISRISAHLHLQYHQCIVLTTRPLLYTFLQSRLGQADASLLDRLKSESVRRLVQICLESSYRIIKILSVLLGQGLLENFLPFDLDAAFTSTIAIIMAATIDTSLVTDYNHWIQKSYAVLDEISSRGNTVALHIGSELRQLEDTLDHLRMREGWLTMSFAAGGNPLGTTQDGTDIHMPPPEGALGTGFLGESPMNFGLSPGQLLELANSLDIDSFLVPMTSPDDAQL</sequence>
<feature type="domain" description="Xylanolytic transcriptional activator regulatory" evidence="6">
    <location>
        <begin position="395"/>
        <end position="468"/>
    </location>
</feature>
<dbReference type="InterPro" id="IPR051711">
    <property type="entry name" value="Stress_Response_Reg"/>
</dbReference>
<evidence type="ECO:0000256" key="4">
    <source>
        <dbReference type="ARBA" id="ARBA00023163"/>
    </source>
</evidence>
<dbReference type="OrthoDB" id="3990906at2759"/>
<dbReference type="Proteomes" id="UP000288168">
    <property type="component" value="Unassembled WGS sequence"/>
</dbReference>
<dbReference type="AlphaFoldDB" id="A0A428PNQ9"/>
<evidence type="ECO:0000259" key="6">
    <source>
        <dbReference type="SMART" id="SM00906"/>
    </source>
</evidence>
<proteinExistence type="predicted"/>
<organism evidence="7 8">
    <name type="scientific">Fusarium duplospermum</name>
    <dbReference type="NCBI Taxonomy" id="1325734"/>
    <lineage>
        <taxon>Eukaryota</taxon>
        <taxon>Fungi</taxon>
        <taxon>Dikarya</taxon>
        <taxon>Ascomycota</taxon>
        <taxon>Pezizomycotina</taxon>
        <taxon>Sordariomycetes</taxon>
        <taxon>Hypocreomycetidae</taxon>
        <taxon>Hypocreales</taxon>
        <taxon>Nectriaceae</taxon>
        <taxon>Fusarium</taxon>
        <taxon>Fusarium solani species complex</taxon>
    </lineage>
</organism>
<keyword evidence="4" id="KW-0804">Transcription</keyword>
<dbReference type="STRING" id="1325734.A0A428PNQ9"/>
<gene>
    <name evidence="7" type="ORF">CEP54_009772</name>
</gene>